<dbReference type="Pfam" id="PF14588">
    <property type="entry name" value="YjgF_endoribonc"/>
    <property type="match status" value="1"/>
</dbReference>
<organism evidence="2 3">
    <name type="scientific">Salicibibacter cibi</name>
    <dbReference type="NCBI Taxonomy" id="2743001"/>
    <lineage>
        <taxon>Bacteria</taxon>
        <taxon>Bacillati</taxon>
        <taxon>Bacillota</taxon>
        <taxon>Bacilli</taxon>
        <taxon>Bacillales</taxon>
        <taxon>Bacillaceae</taxon>
        <taxon>Salicibibacter</taxon>
    </lineage>
</organism>
<reference evidence="2 3" key="1">
    <citation type="submission" date="2020-06" db="EMBL/GenBank/DDBJ databases">
        <title>Genomic analysis of Salicibibacter sp. NKC21-4.</title>
        <authorList>
            <person name="Oh Y.J."/>
        </authorList>
    </citation>
    <scope>NUCLEOTIDE SEQUENCE [LARGE SCALE GENOMIC DNA]</scope>
    <source>
        <strain evidence="2 3">NKC21-4</strain>
    </source>
</reference>
<dbReference type="Proteomes" id="UP000595349">
    <property type="component" value="Chromosome"/>
</dbReference>
<dbReference type="Gene3D" id="3.30.1330.40">
    <property type="entry name" value="RutC-like"/>
    <property type="match status" value="1"/>
</dbReference>
<evidence type="ECO:0000259" key="1">
    <source>
        <dbReference type="Pfam" id="PF14588"/>
    </source>
</evidence>
<evidence type="ECO:0000313" key="2">
    <source>
        <dbReference type="EMBL" id="QQK78863.1"/>
    </source>
</evidence>
<proteinExistence type="predicted"/>
<evidence type="ECO:0000313" key="3">
    <source>
        <dbReference type="Proteomes" id="UP000595349"/>
    </source>
</evidence>
<dbReference type="KEGG" id="scib:HUG20_02395"/>
<dbReference type="AlphaFoldDB" id="A0A7T6Z8K1"/>
<dbReference type="PANTHER" id="PTHR43760:SF1">
    <property type="entry name" value="ENDORIBONUCLEASE L-PSP_CHORISMATE MUTASE-LIKE DOMAIN-CONTAINING PROTEIN"/>
    <property type="match status" value="1"/>
</dbReference>
<dbReference type="PANTHER" id="PTHR43760">
    <property type="entry name" value="ENDORIBONUCLEASE-RELATED"/>
    <property type="match status" value="1"/>
</dbReference>
<dbReference type="InterPro" id="IPR035959">
    <property type="entry name" value="RutC-like_sf"/>
</dbReference>
<name>A0A7T6Z8K1_9BACI</name>
<protein>
    <submittedName>
        <fullName evidence="2">RidA family protein</fullName>
    </submittedName>
</protein>
<dbReference type="EMBL" id="CP054706">
    <property type="protein sequence ID" value="QQK78863.1"/>
    <property type="molecule type" value="Genomic_DNA"/>
</dbReference>
<gene>
    <name evidence="2" type="ORF">HUG20_02395</name>
</gene>
<sequence length="155" mass="16371">MQAEQKLKDLDINLPKIAENNDLPFSTKGVIVDKLVYLSGQTTMIDGEMKITGTVGSAVTVEIAQEAAEVCTLNLISALKDLIGDLNKVKRIVKLTGYVASDKDFDQQAKVINGASNLLNSVFGGETPHARAAIGVAALPGGTSVEAEMIVELNT</sequence>
<dbReference type="CDD" id="cd02199">
    <property type="entry name" value="YjgF_YER057c_UK114_like_1"/>
    <property type="match status" value="1"/>
</dbReference>
<dbReference type="SUPFAM" id="SSF55298">
    <property type="entry name" value="YjgF-like"/>
    <property type="match status" value="1"/>
</dbReference>
<keyword evidence="3" id="KW-1185">Reference proteome</keyword>
<feature type="domain" description="Endoribonuclease L-PSP/chorismate mutase-like" evidence="1">
    <location>
        <begin position="11"/>
        <end position="134"/>
    </location>
</feature>
<dbReference type="RefSeq" id="WP_200087641.1">
    <property type="nucleotide sequence ID" value="NZ_CP054706.1"/>
</dbReference>
<dbReference type="InterPro" id="IPR013813">
    <property type="entry name" value="Endoribo_LPSP/chorism_mut-like"/>
</dbReference>
<accession>A0A7T6Z8K1</accession>